<accession>A0ABM7T8A0</accession>
<dbReference type="Proteomes" id="UP000824633">
    <property type="component" value="Chromosome"/>
</dbReference>
<evidence type="ECO:0000313" key="2">
    <source>
        <dbReference type="EMBL" id="BCZ47912.1"/>
    </source>
</evidence>
<dbReference type="Pfam" id="PF00149">
    <property type="entry name" value="Metallophos"/>
    <property type="match status" value="1"/>
</dbReference>
<dbReference type="Gene3D" id="3.60.21.10">
    <property type="match status" value="1"/>
</dbReference>
<sequence length="310" mass="35907">MGENCTRSKDFIKRILKTGKLIEFDETSRIVLISDAHRGDGGYADSLRQNRNIYKAALGFYYENGYNLIELGDGDELWKNKDCLDIAYNYKDIFEILNKFYEKDRLCLVFGNHDIVKSNPEFIKKQEKLFENTSYGFGREMMSLYSNIKFYEGAVLKFTPLNKDIIAFHGHQVDLINCDMWKSSRFLVRYVWRFMEGIAGFKSPISPASNYNKGNKIDIILEKLARKERKMIICGHTHNDIFPEPEEGLYFNDGCCVFPSAVTCIEITNGEISLVKWEIEVGSKDILYINKSITGGPEKIWKYLEFARSL</sequence>
<gene>
    <name evidence="2" type="ORF">psyc5s11_39790</name>
</gene>
<organism evidence="2 3">
    <name type="scientific">Clostridium gelidum</name>
    <dbReference type="NCBI Taxonomy" id="704125"/>
    <lineage>
        <taxon>Bacteria</taxon>
        <taxon>Bacillati</taxon>
        <taxon>Bacillota</taxon>
        <taxon>Clostridia</taxon>
        <taxon>Eubacteriales</taxon>
        <taxon>Clostridiaceae</taxon>
        <taxon>Clostridium</taxon>
    </lineage>
</organism>
<evidence type="ECO:0000313" key="3">
    <source>
        <dbReference type="Proteomes" id="UP000824633"/>
    </source>
</evidence>
<reference evidence="3" key="1">
    <citation type="submission" date="2021-07" db="EMBL/GenBank/DDBJ databases">
        <title>Complete genome sequencing of a Clostridium isolate.</title>
        <authorList>
            <person name="Ueki A."/>
            <person name="Tonouchi A."/>
        </authorList>
    </citation>
    <scope>NUCLEOTIDE SEQUENCE [LARGE SCALE GENOMIC DNA]</scope>
    <source>
        <strain evidence="3">C5S11</strain>
    </source>
</reference>
<dbReference type="InterPro" id="IPR004843">
    <property type="entry name" value="Calcineurin-like_PHP"/>
</dbReference>
<feature type="domain" description="Calcineurin-like phosphoesterase" evidence="1">
    <location>
        <begin position="29"/>
        <end position="239"/>
    </location>
</feature>
<name>A0ABM7T8A0_9CLOT</name>
<protein>
    <recommendedName>
        <fullName evidence="1">Calcineurin-like phosphoesterase domain-containing protein</fullName>
    </recommendedName>
</protein>
<dbReference type="SUPFAM" id="SSF56300">
    <property type="entry name" value="Metallo-dependent phosphatases"/>
    <property type="match status" value="1"/>
</dbReference>
<dbReference type="InterPro" id="IPR029052">
    <property type="entry name" value="Metallo-depent_PP-like"/>
</dbReference>
<keyword evidence="3" id="KW-1185">Reference proteome</keyword>
<dbReference type="RefSeq" id="WP_224034219.1">
    <property type="nucleotide sequence ID" value="NZ_AP024849.1"/>
</dbReference>
<evidence type="ECO:0000259" key="1">
    <source>
        <dbReference type="Pfam" id="PF00149"/>
    </source>
</evidence>
<dbReference type="EMBL" id="AP024849">
    <property type="protein sequence ID" value="BCZ47912.1"/>
    <property type="molecule type" value="Genomic_DNA"/>
</dbReference>
<proteinExistence type="predicted"/>